<proteinExistence type="predicted"/>
<dbReference type="InterPro" id="IPR006342">
    <property type="entry name" value="FkbM_mtfrase"/>
</dbReference>
<name>A0A964WVL7_9HYPH</name>
<organism evidence="2 3">
    <name type="scientific">Propylenella binzhouense</name>
    <dbReference type="NCBI Taxonomy" id="2555902"/>
    <lineage>
        <taxon>Bacteria</taxon>
        <taxon>Pseudomonadati</taxon>
        <taxon>Pseudomonadota</taxon>
        <taxon>Alphaproteobacteria</taxon>
        <taxon>Hyphomicrobiales</taxon>
        <taxon>Propylenellaceae</taxon>
        <taxon>Propylenella</taxon>
    </lineage>
</organism>
<sequence length="261" mass="28606">MEAAAPKADRPHQGFALPGGTLDLPALSGLLRSLAIYYGRPLRARRMRAFYRQMVRPGDLVFDVGAHVGSRARAFHALGARVVAIEPQPLFAGLLRTILPRERMTLLACALAAHEGETELLVSRRHPTVSTVSPDFAKGLDGAAGFDHVRWDRRVRVPVTTLDRLIETYGMPAFVKIDAEGFEADILAGLSQPVPLLSFEYLPALPAITDACLARLETFGRYRFNAVTGEAQAFLWPDWASPAELRRRLPGLRASGRSGDL</sequence>
<accession>A0A964WVL7</accession>
<dbReference type="SUPFAM" id="SSF53335">
    <property type="entry name" value="S-adenosyl-L-methionine-dependent methyltransferases"/>
    <property type="match status" value="1"/>
</dbReference>
<dbReference type="NCBIfam" id="TIGR01444">
    <property type="entry name" value="fkbM_fam"/>
    <property type="match status" value="1"/>
</dbReference>
<dbReference type="Proteomes" id="UP000773614">
    <property type="component" value="Unassembled WGS sequence"/>
</dbReference>
<evidence type="ECO:0000259" key="1">
    <source>
        <dbReference type="Pfam" id="PF05050"/>
    </source>
</evidence>
<dbReference type="GO" id="GO:0008168">
    <property type="term" value="F:methyltransferase activity"/>
    <property type="evidence" value="ECO:0007669"/>
    <property type="project" value="UniProtKB-KW"/>
</dbReference>
<evidence type="ECO:0000313" key="2">
    <source>
        <dbReference type="EMBL" id="MYZ50316.1"/>
    </source>
</evidence>
<dbReference type="GO" id="GO:0032259">
    <property type="term" value="P:methylation"/>
    <property type="evidence" value="ECO:0007669"/>
    <property type="project" value="UniProtKB-KW"/>
</dbReference>
<dbReference type="Pfam" id="PF05050">
    <property type="entry name" value="Methyltransf_21"/>
    <property type="match status" value="1"/>
</dbReference>
<gene>
    <name evidence="2" type="ORF">E4O86_21635</name>
</gene>
<reference evidence="2" key="1">
    <citation type="submission" date="2019-03" db="EMBL/GenBank/DDBJ databases">
        <title>Afifella sp. nov., isolated from activated sludge.</title>
        <authorList>
            <person name="Li Q."/>
            <person name="Liu Y."/>
        </authorList>
    </citation>
    <scope>NUCLEOTIDE SEQUENCE</scope>
    <source>
        <strain evidence="2">L72</strain>
    </source>
</reference>
<evidence type="ECO:0000313" key="3">
    <source>
        <dbReference type="Proteomes" id="UP000773614"/>
    </source>
</evidence>
<dbReference type="InterPro" id="IPR029063">
    <property type="entry name" value="SAM-dependent_MTases_sf"/>
</dbReference>
<dbReference type="PANTHER" id="PTHR34203:SF15">
    <property type="entry name" value="SLL1173 PROTEIN"/>
    <property type="match status" value="1"/>
</dbReference>
<feature type="domain" description="Methyltransferase FkbM" evidence="1">
    <location>
        <begin position="63"/>
        <end position="235"/>
    </location>
</feature>
<dbReference type="AlphaFoldDB" id="A0A964WVL7"/>
<dbReference type="OrthoDB" id="9814604at2"/>
<dbReference type="Gene3D" id="3.40.50.150">
    <property type="entry name" value="Vaccinia Virus protein VP39"/>
    <property type="match status" value="1"/>
</dbReference>
<comment type="caution">
    <text evidence="2">The sequence shown here is derived from an EMBL/GenBank/DDBJ whole genome shotgun (WGS) entry which is preliminary data.</text>
</comment>
<dbReference type="RefSeq" id="WP_161142639.1">
    <property type="nucleotide sequence ID" value="NZ_SPKJ01000149.1"/>
</dbReference>
<dbReference type="InterPro" id="IPR052514">
    <property type="entry name" value="SAM-dependent_MTase"/>
</dbReference>
<protein>
    <submittedName>
        <fullName evidence="2">FkbM family methyltransferase</fullName>
    </submittedName>
</protein>
<dbReference type="EMBL" id="SPKJ01000149">
    <property type="protein sequence ID" value="MYZ50316.1"/>
    <property type="molecule type" value="Genomic_DNA"/>
</dbReference>
<keyword evidence="3" id="KW-1185">Reference proteome</keyword>
<keyword evidence="2" id="KW-0808">Transferase</keyword>
<dbReference type="PANTHER" id="PTHR34203">
    <property type="entry name" value="METHYLTRANSFERASE, FKBM FAMILY PROTEIN"/>
    <property type="match status" value="1"/>
</dbReference>
<keyword evidence="2" id="KW-0489">Methyltransferase</keyword>